<dbReference type="InterPro" id="IPR039420">
    <property type="entry name" value="WalR-like"/>
</dbReference>
<sequence length="232" mass="25976">MSAKILVADDEEKIAKMVATYLEASGFQPILAYDGLQALHAFREHLPDCIILDINMPGPNGLDVAREVRKTSSVPIIFLTARADELDRIVGLELGADDYISKPFSPRELVARVRAILRRTMQSGKDTSQTELLRHGPIEIDLKKRLVRVSGETKDLTTIQIDILSFLMREPGRVYSRMEILEACIGSAYEGYERTVDAHIKNIRKALGDDSDNPKFIATVRGAGYKFMEQPE</sequence>
<dbReference type="GO" id="GO:0005829">
    <property type="term" value="C:cytosol"/>
    <property type="evidence" value="ECO:0007669"/>
    <property type="project" value="TreeGrafter"/>
</dbReference>
<dbReference type="GO" id="GO:0000156">
    <property type="term" value="F:phosphorelay response regulator activity"/>
    <property type="evidence" value="ECO:0007669"/>
    <property type="project" value="TreeGrafter"/>
</dbReference>
<proteinExistence type="predicted"/>
<evidence type="ECO:0000259" key="8">
    <source>
        <dbReference type="PROSITE" id="PS50110"/>
    </source>
</evidence>
<dbReference type="PROSITE" id="PS50110">
    <property type="entry name" value="RESPONSE_REGULATORY"/>
    <property type="match status" value="1"/>
</dbReference>
<dbReference type="PROSITE" id="PS51755">
    <property type="entry name" value="OMPR_PHOB"/>
    <property type="match status" value="1"/>
</dbReference>
<keyword evidence="4 7" id="KW-0238">DNA-binding</keyword>
<dbReference type="SUPFAM" id="SSF46894">
    <property type="entry name" value="C-terminal effector domain of the bipartite response regulators"/>
    <property type="match status" value="1"/>
</dbReference>
<name>A0A3P3XJ91_9SPIR</name>
<dbReference type="Gene3D" id="3.40.50.2300">
    <property type="match status" value="1"/>
</dbReference>
<dbReference type="GO" id="GO:0000976">
    <property type="term" value="F:transcription cis-regulatory region binding"/>
    <property type="evidence" value="ECO:0007669"/>
    <property type="project" value="TreeGrafter"/>
</dbReference>
<evidence type="ECO:0000259" key="9">
    <source>
        <dbReference type="PROSITE" id="PS51755"/>
    </source>
</evidence>
<evidence type="ECO:0000256" key="7">
    <source>
        <dbReference type="PROSITE-ProRule" id="PRU01091"/>
    </source>
</evidence>
<keyword evidence="1 6" id="KW-0597">Phosphoprotein</keyword>
<dbReference type="SUPFAM" id="SSF52172">
    <property type="entry name" value="CheY-like"/>
    <property type="match status" value="1"/>
</dbReference>
<dbReference type="GO" id="GO:0006355">
    <property type="term" value="P:regulation of DNA-templated transcription"/>
    <property type="evidence" value="ECO:0007669"/>
    <property type="project" value="InterPro"/>
</dbReference>
<dbReference type="Pfam" id="PF00486">
    <property type="entry name" value="Trans_reg_C"/>
    <property type="match status" value="1"/>
</dbReference>
<keyword evidence="5" id="KW-0804">Transcription</keyword>
<evidence type="ECO:0000256" key="2">
    <source>
        <dbReference type="ARBA" id="ARBA00023012"/>
    </source>
</evidence>
<evidence type="ECO:0000256" key="6">
    <source>
        <dbReference type="PROSITE-ProRule" id="PRU00169"/>
    </source>
</evidence>
<evidence type="ECO:0000256" key="4">
    <source>
        <dbReference type="ARBA" id="ARBA00023125"/>
    </source>
</evidence>
<accession>A0A3P3XJ91</accession>
<feature type="modified residue" description="4-aspartylphosphate" evidence="6">
    <location>
        <position position="53"/>
    </location>
</feature>
<dbReference type="InterPro" id="IPR036388">
    <property type="entry name" value="WH-like_DNA-bd_sf"/>
</dbReference>
<evidence type="ECO:0000256" key="5">
    <source>
        <dbReference type="ARBA" id="ARBA00023163"/>
    </source>
</evidence>
<dbReference type="GO" id="GO:0032993">
    <property type="term" value="C:protein-DNA complex"/>
    <property type="evidence" value="ECO:0007669"/>
    <property type="project" value="TreeGrafter"/>
</dbReference>
<keyword evidence="2" id="KW-0902">Two-component regulatory system</keyword>
<dbReference type="Pfam" id="PF00072">
    <property type="entry name" value="Response_reg"/>
    <property type="match status" value="1"/>
</dbReference>
<feature type="domain" description="OmpR/PhoB-type" evidence="9">
    <location>
        <begin position="130"/>
        <end position="229"/>
    </location>
</feature>
<feature type="domain" description="Response regulatory" evidence="8">
    <location>
        <begin position="4"/>
        <end position="117"/>
    </location>
</feature>
<dbReference type="PANTHER" id="PTHR48111">
    <property type="entry name" value="REGULATOR OF RPOS"/>
    <property type="match status" value="1"/>
</dbReference>
<keyword evidence="3" id="KW-0805">Transcription regulation</keyword>
<dbReference type="SMART" id="SM00862">
    <property type="entry name" value="Trans_reg_C"/>
    <property type="match status" value="1"/>
</dbReference>
<evidence type="ECO:0000256" key="3">
    <source>
        <dbReference type="ARBA" id="ARBA00023015"/>
    </source>
</evidence>
<evidence type="ECO:0000256" key="1">
    <source>
        <dbReference type="ARBA" id="ARBA00022553"/>
    </source>
</evidence>
<dbReference type="Gene3D" id="1.10.10.10">
    <property type="entry name" value="Winged helix-like DNA-binding domain superfamily/Winged helix DNA-binding domain"/>
    <property type="match status" value="1"/>
</dbReference>
<dbReference type="AlphaFoldDB" id="A0A3P3XJ91"/>
<evidence type="ECO:0000313" key="10">
    <source>
        <dbReference type="EMBL" id="SLM13386.1"/>
    </source>
</evidence>
<dbReference type="InterPro" id="IPR001867">
    <property type="entry name" value="OmpR/PhoB-type_DNA-bd"/>
</dbReference>
<dbReference type="InterPro" id="IPR001789">
    <property type="entry name" value="Sig_transdc_resp-reg_receiver"/>
</dbReference>
<protein>
    <submittedName>
        <fullName evidence="10">Sensory transduction protein regX3</fullName>
    </submittedName>
</protein>
<dbReference type="InterPro" id="IPR016032">
    <property type="entry name" value="Sig_transdc_resp-reg_C-effctor"/>
</dbReference>
<dbReference type="InterPro" id="IPR011006">
    <property type="entry name" value="CheY-like_superfamily"/>
</dbReference>
<dbReference type="CDD" id="cd00383">
    <property type="entry name" value="trans_reg_C"/>
    <property type="match status" value="1"/>
</dbReference>
<organism evidence="10">
    <name type="scientific">uncultured spirochete</name>
    <dbReference type="NCBI Taxonomy" id="156406"/>
    <lineage>
        <taxon>Bacteria</taxon>
        <taxon>Pseudomonadati</taxon>
        <taxon>Spirochaetota</taxon>
        <taxon>Spirochaetia</taxon>
        <taxon>Spirochaetales</taxon>
        <taxon>environmental samples</taxon>
    </lineage>
</organism>
<dbReference type="FunFam" id="3.40.50.2300:FF:000001">
    <property type="entry name" value="DNA-binding response regulator PhoB"/>
    <property type="match status" value="1"/>
</dbReference>
<dbReference type="EMBL" id="FWDM01000022">
    <property type="protein sequence ID" value="SLM13386.1"/>
    <property type="molecule type" value="Genomic_DNA"/>
</dbReference>
<dbReference type="Gene3D" id="6.10.250.690">
    <property type="match status" value="1"/>
</dbReference>
<reference evidence="10" key="1">
    <citation type="submission" date="2017-02" db="EMBL/GenBank/DDBJ databases">
        <authorList>
            <person name="Regsiter A."/>
            <person name="William W."/>
        </authorList>
    </citation>
    <scope>NUCLEOTIDE SEQUENCE</scope>
    <source>
        <strain evidence="10">Bib</strain>
    </source>
</reference>
<feature type="DNA-binding region" description="OmpR/PhoB-type" evidence="7">
    <location>
        <begin position="130"/>
        <end position="229"/>
    </location>
</feature>
<gene>
    <name evidence="10" type="primary">regX</name>
    <name evidence="10" type="ORF">SPIROBIBN47_290045</name>
</gene>
<dbReference type="PANTHER" id="PTHR48111:SF4">
    <property type="entry name" value="DNA-BINDING DUAL TRANSCRIPTIONAL REGULATOR OMPR"/>
    <property type="match status" value="1"/>
</dbReference>
<dbReference type="SMART" id="SM00448">
    <property type="entry name" value="REC"/>
    <property type="match status" value="1"/>
</dbReference>